<comment type="caution">
    <text evidence="2">The sequence shown here is derived from an EMBL/GenBank/DDBJ whole genome shotgun (WGS) entry which is preliminary data.</text>
</comment>
<dbReference type="AlphaFoldDB" id="A0AAW1SQT2"/>
<proteinExistence type="predicted"/>
<feature type="region of interest" description="Disordered" evidence="1">
    <location>
        <begin position="1"/>
        <end position="25"/>
    </location>
</feature>
<sequence>MPAGGHTEHQWTANPSKAPTGILTDASPAHLHDEHRQLRPKLSQQGTKAFAGPLSARSPTISFPAGFTGNAAQVVQPDASLTAGSMADAKRFRATAPDTNGSIPSGMRVDKRSLDFQNSTIRRPLEEVMIALRKGTEMLKHGRHGKPKLHIFRLQDSGTHLCWRSDRNRNQVRSILLQSVKQAKVMYVLSAQRLLLIIQ</sequence>
<dbReference type="SUPFAM" id="SSF50729">
    <property type="entry name" value="PH domain-like"/>
    <property type="match status" value="1"/>
</dbReference>
<name>A0AAW1SQT2_9CHLO</name>
<organism evidence="2 3">
    <name type="scientific">Apatococcus fuscideae</name>
    <dbReference type="NCBI Taxonomy" id="2026836"/>
    <lineage>
        <taxon>Eukaryota</taxon>
        <taxon>Viridiplantae</taxon>
        <taxon>Chlorophyta</taxon>
        <taxon>core chlorophytes</taxon>
        <taxon>Trebouxiophyceae</taxon>
        <taxon>Chlorellales</taxon>
        <taxon>Chlorellaceae</taxon>
        <taxon>Apatococcus</taxon>
    </lineage>
</organism>
<reference evidence="2 3" key="1">
    <citation type="journal article" date="2024" name="Nat. Commun.">
        <title>Phylogenomics reveals the evolutionary origins of lichenization in chlorophyte algae.</title>
        <authorList>
            <person name="Puginier C."/>
            <person name="Libourel C."/>
            <person name="Otte J."/>
            <person name="Skaloud P."/>
            <person name="Haon M."/>
            <person name="Grisel S."/>
            <person name="Petersen M."/>
            <person name="Berrin J.G."/>
            <person name="Delaux P.M."/>
            <person name="Dal Grande F."/>
            <person name="Keller J."/>
        </authorList>
    </citation>
    <scope>NUCLEOTIDE SEQUENCE [LARGE SCALE GENOMIC DNA]</scope>
    <source>
        <strain evidence="2 3">SAG 2523</strain>
    </source>
</reference>
<dbReference type="InterPro" id="IPR011993">
    <property type="entry name" value="PH-like_dom_sf"/>
</dbReference>
<evidence type="ECO:0000313" key="3">
    <source>
        <dbReference type="Proteomes" id="UP001485043"/>
    </source>
</evidence>
<protein>
    <submittedName>
        <fullName evidence="2">Uncharacterized protein</fullName>
    </submittedName>
</protein>
<evidence type="ECO:0000313" key="2">
    <source>
        <dbReference type="EMBL" id="KAK9853917.1"/>
    </source>
</evidence>
<dbReference type="EMBL" id="JALJOV010001120">
    <property type="protein sequence ID" value="KAK9853917.1"/>
    <property type="molecule type" value="Genomic_DNA"/>
</dbReference>
<gene>
    <name evidence="2" type="ORF">WJX84_000016</name>
</gene>
<evidence type="ECO:0000256" key="1">
    <source>
        <dbReference type="SAM" id="MobiDB-lite"/>
    </source>
</evidence>
<dbReference type="Gene3D" id="2.30.29.30">
    <property type="entry name" value="Pleckstrin-homology domain (PH domain)/Phosphotyrosine-binding domain (PTB)"/>
    <property type="match status" value="1"/>
</dbReference>
<accession>A0AAW1SQT2</accession>
<dbReference type="Proteomes" id="UP001485043">
    <property type="component" value="Unassembled WGS sequence"/>
</dbReference>
<keyword evidence="3" id="KW-1185">Reference proteome</keyword>